<dbReference type="InterPro" id="IPR005467">
    <property type="entry name" value="His_kinase_dom"/>
</dbReference>
<comment type="function">
    <text evidence="7">Photoreceptor which exists in two forms that are reversibly interconvertible by light: the R form that absorbs maximally in the red region of the spectrum and the FR form that absorbs maximally in the far-red region.</text>
</comment>
<dbReference type="Gene3D" id="1.10.287.130">
    <property type="match status" value="1"/>
</dbReference>
<evidence type="ECO:0000256" key="7">
    <source>
        <dbReference type="ARBA" id="ARBA00055745"/>
    </source>
</evidence>
<sequence>MKWSLEGKWIASGFGLSLLLMGIVSLISYQNATQLIKSGDKVKHTHEAMKSLIDVFATLTDAEAGRRGYILYGERSELKRYNQAMQSLNAKVKKLQQQLADDPSQEQQMKRLKFLIAQRVELSQQSIDILQQGKSTFAVQASLVNQSNQNRSEIRETLTQMQTREEQLLEISVRHSQDNIRNRMLIEFLGTFLSFSILLGVYALLYQQLVKRQQAEAIQRTLAQEKELSELKLRFFSMVSHEFRTPLSIILGSAQLLAQSEQQWTKEKKLKNLLRIQSSARSMNQLLTDILTLTRAEAGKLEFRPELIDLEAFCINLIEDLQFSTQPQHSIKFASQSNCTHAKLDENLLYSILSNLLSNAIKYSPEKGIISLILSCTPEMIIFQVQDSGIGIPVESQQDLFEPFYRGNNVGKIVGTGLGLAVVKKCLELHQGEISVESKVGVGTTFMVKIPQKVMAMAKSKIDLPL</sequence>
<keyword evidence="4" id="KW-0808">Transferase</keyword>
<dbReference type="PROSITE" id="PS50109">
    <property type="entry name" value="HIS_KIN"/>
    <property type="match status" value="1"/>
</dbReference>
<evidence type="ECO:0000256" key="3">
    <source>
        <dbReference type="ARBA" id="ARBA00022553"/>
    </source>
</evidence>
<dbReference type="Pfam" id="PF05227">
    <property type="entry name" value="CHASE3"/>
    <property type="match status" value="1"/>
</dbReference>
<dbReference type="InterPro" id="IPR036890">
    <property type="entry name" value="HATPase_C_sf"/>
</dbReference>
<dbReference type="AlphaFoldDB" id="A0A9E3HA22"/>
<keyword evidence="5" id="KW-0418">Kinase</keyword>
<dbReference type="Pfam" id="PF02518">
    <property type="entry name" value="HATPase_c"/>
    <property type="match status" value="1"/>
</dbReference>
<dbReference type="EMBL" id="JAHHHW010000103">
    <property type="protein sequence ID" value="MBW4433372.1"/>
    <property type="molecule type" value="Genomic_DNA"/>
</dbReference>
<evidence type="ECO:0000259" key="9">
    <source>
        <dbReference type="PROSITE" id="PS50109"/>
    </source>
</evidence>
<dbReference type="CDD" id="cd00075">
    <property type="entry name" value="HATPase"/>
    <property type="match status" value="1"/>
</dbReference>
<dbReference type="PANTHER" id="PTHR43711">
    <property type="entry name" value="TWO-COMPONENT HISTIDINE KINASE"/>
    <property type="match status" value="1"/>
</dbReference>
<keyword evidence="6" id="KW-0902">Two-component regulatory system</keyword>
<dbReference type="SMART" id="SM00388">
    <property type="entry name" value="HisKA"/>
    <property type="match status" value="1"/>
</dbReference>
<evidence type="ECO:0000256" key="4">
    <source>
        <dbReference type="ARBA" id="ARBA00022679"/>
    </source>
</evidence>
<dbReference type="FunFam" id="3.30.565.10:FF:000006">
    <property type="entry name" value="Sensor histidine kinase WalK"/>
    <property type="match status" value="1"/>
</dbReference>
<evidence type="ECO:0000256" key="1">
    <source>
        <dbReference type="ARBA" id="ARBA00000085"/>
    </source>
</evidence>
<gene>
    <name evidence="10" type="ORF">KME28_17025</name>
</gene>
<dbReference type="Gene3D" id="3.30.565.10">
    <property type="entry name" value="Histidine kinase-like ATPase, C-terminal domain"/>
    <property type="match status" value="1"/>
</dbReference>
<dbReference type="EC" id="2.7.13.3" evidence="2"/>
<feature type="domain" description="Histidine kinase" evidence="9">
    <location>
        <begin position="238"/>
        <end position="454"/>
    </location>
</feature>
<dbReference type="SUPFAM" id="SSF47384">
    <property type="entry name" value="Homodimeric domain of signal transducing histidine kinase"/>
    <property type="match status" value="1"/>
</dbReference>
<dbReference type="InterPro" id="IPR050736">
    <property type="entry name" value="Sensor_HK_Regulatory"/>
</dbReference>
<reference evidence="10" key="1">
    <citation type="submission" date="2021-05" db="EMBL/GenBank/DDBJ databases">
        <authorList>
            <person name="Pietrasiak N."/>
            <person name="Ward R."/>
            <person name="Stajich J.E."/>
            <person name="Kurbessoian T."/>
        </authorList>
    </citation>
    <scope>NUCLEOTIDE SEQUENCE</scope>
    <source>
        <strain evidence="10">HA4357-MV3</strain>
    </source>
</reference>
<organism evidence="10 11">
    <name type="scientific">Pelatocladus maniniholoensis HA4357-MV3</name>
    <dbReference type="NCBI Taxonomy" id="1117104"/>
    <lineage>
        <taxon>Bacteria</taxon>
        <taxon>Bacillati</taxon>
        <taxon>Cyanobacteriota</taxon>
        <taxon>Cyanophyceae</taxon>
        <taxon>Nostocales</taxon>
        <taxon>Nostocaceae</taxon>
        <taxon>Pelatocladus</taxon>
    </lineage>
</organism>
<dbReference type="PANTHER" id="PTHR43711:SF26">
    <property type="entry name" value="SENSOR HISTIDINE KINASE RCSC"/>
    <property type="match status" value="1"/>
</dbReference>
<protein>
    <recommendedName>
        <fullName evidence="2">histidine kinase</fullName>
        <ecNumber evidence="2">2.7.13.3</ecNumber>
    </recommendedName>
</protein>
<evidence type="ECO:0000256" key="5">
    <source>
        <dbReference type="ARBA" id="ARBA00022777"/>
    </source>
</evidence>
<dbReference type="InterPro" id="IPR003594">
    <property type="entry name" value="HATPase_dom"/>
</dbReference>
<dbReference type="Proteomes" id="UP000813215">
    <property type="component" value="Unassembled WGS sequence"/>
</dbReference>
<dbReference type="SMART" id="SM00387">
    <property type="entry name" value="HATPase_c"/>
    <property type="match status" value="1"/>
</dbReference>
<dbReference type="GO" id="GO:0000155">
    <property type="term" value="F:phosphorelay sensor kinase activity"/>
    <property type="evidence" value="ECO:0007669"/>
    <property type="project" value="InterPro"/>
</dbReference>
<evidence type="ECO:0000313" key="11">
    <source>
        <dbReference type="Proteomes" id="UP000813215"/>
    </source>
</evidence>
<evidence type="ECO:0000313" key="10">
    <source>
        <dbReference type="EMBL" id="MBW4433372.1"/>
    </source>
</evidence>
<proteinExistence type="predicted"/>
<dbReference type="SUPFAM" id="SSF55874">
    <property type="entry name" value="ATPase domain of HSP90 chaperone/DNA topoisomerase II/histidine kinase"/>
    <property type="match status" value="1"/>
</dbReference>
<feature type="transmembrane region" description="Helical" evidence="8">
    <location>
        <begin position="12"/>
        <end position="29"/>
    </location>
</feature>
<name>A0A9E3HA22_9NOST</name>
<keyword evidence="8" id="KW-0472">Membrane</keyword>
<accession>A0A9E3HA22</accession>
<evidence type="ECO:0000256" key="6">
    <source>
        <dbReference type="ARBA" id="ARBA00023012"/>
    </source>
</evidence>
<dbReference type="Pfam" id="PF00512">
    <property type="entry name" value="HisKA"/>
    <property type="match status" value="1"/>
</dbReference>
<keyword evidence="3" id="KW-0597">Phosphoprotein</keyword>
<dbReference type="CDD" id="cd00082">
    <property type="entry name" value="HisKA"/>
    <property type="match status" value="1"/>
</dbReference>
<dbReference type="CDD" id="cd19410">
    <property type="entry name" value="HK9-like_sensor"/>
    <property type="match status" value="1"/>
</dbReference>
<reference evidence="10" key="2">
    <citation type="journal article" date="2022" name="Microbiol. Resour. Announc.">
        <title>Metagenome Sequencing to Explore Phylogenomics of Terrestrial Cyanobacteria.</title>
        <authorList>
            <person name="Ward R.D."/>
            <person name="Stajich J.E."/>
            <person name="Johansen J.R."/>
            <person name="Huntemann M."/>
            <person name="Clum A."/>
            <person name="Foster B."/>
            <person name="Foster B."/>
            <person name="Roux S."/>
            <person name="Palaniappan K."/>
            <person name="Varghese N."/>
            <person name="Mukherjee S."/>
            <person name="Reddy T.B.K."/>
            <person name="Daum C."/>
            <person name="Copeland A."/>
            <person name="Chen I.A."/>
            <person name="Ivanova N.N."/>
            <person name="Kyrpides N.C."/>
            <person name="Shapiro N."/>
            <person name="Eloe-Fadrosh E.A."/>
            <person name="Pietrasiak N."/>
        </authorList>
    </citation>
    <scope>NUCLEOTIDE SEQUENCE</scope>
    <source>
        <strain evidence="10">HA4357-MV3</strain>
    </source>
</reference>
<dbReference type="InterPro" id="IPR007891">
    <property type="entry name" value="CHASE3"/>
</dbReference>
<keyword evidence="8" id="KW-1133">Transmembrane helix</keyword>
<dbReference type="InterPro" id="IPR036097">
    <property type="entry name" value="HisK_dim/P_sf"/>
</dbReference>
<feature type="transmembrane region" description="Helical" evidence="8">
    <location>
        <begin position="184"/>
        <end position="205"/>
    </location>
</feature>
<comment type="caution">
    <text evidence="10">The sequence shown here is derived from an EMBL/GenBank/DDBJ whole genome shotgun (WGS) entry which is preliminary data.</text>
</comment>
<dbReference type="PRINTS" id="PR00344">
    <property type="entry name" value="BCTRLSENSOR"/>
</dbReference>
<dbReference type="InterPro" id="IPR003661">
    <property type="entry name" value="HisK_dim/P_dom"/>
</dbReference>
<evidence type="ECO:0000256" key="8">
    <source>
        <dbReference type="SAM" id="Phobius"/>
    </source>
</evidence>
<comment type="catalytic activity">
    <reaction evidence="1">
        <text>ATP + protein L-histidine = ADP + protein N-phospho-L-histidine.</text>
        <dbReference type="EC" id="2.7.13.3"/>
    </reaction>
</comment>
<keyword evidence="8" id="KW-0812">Transmembrane</keyword>
<evidence type="ECO:0000256" key="2">
    <source>
        <dbReference type="ARBA" id="ARBA00012438"/>
    </source>
</evidence>
<dbReference type="InterPro" id="IPR004358">
    <property type="entry name" value="Sig_transdc_His_kin-like_C"/>
</dbReference>